<dbReference type="FunFam" id="3.20.20.140:FF:000005">
    <property type="entry name" value="TatD family hydrolase"/>
    <property type="match status" value="1"/>
</dbReference>
<organism evidence="5 6">
    <name type="scientific">Campylobacter avium LMG 24591</name>
    <dbReference type="NCBI Taxonomy" id="522484"/>
    <lineage>
        <taxon>Bacteria</taxon>
        <taxon>Pseudomonadati</taxon>
        <taxon>Campylobacterota</taxon>
        <taxon>Epsilonproteobacteria</taxon>
        <taxon>Campylobacterales</taxon>
        <taxon>Campylobacteraceae</taxon>
        <taxon>Campylobacter</taxon>
    </lineage>
</organism>
<dbReference type="PIRSF" id="PIRSF005902">
    <property type="entry name" value="DNase_TatD"/>
    <property type="match status" value="1"/>
</dbReference>
<feature type="binding site" evidence="4">
    <location>
        <position position="99"/>
    </location>
    <ligand>
        <name>a divalent metal cation</name>
        <dbReference type="ChEBI" id="CHEBI:60240"/>
        <label>1</label>
    </ligand>
</feature>
<dbReference type="EMBL" id="CP022347">
    <property type="protein sequence ID" value="ASQ30656.1"/>
    <property type="molecule type" value="Genomic_DNA"/>
</dbReference>
<dbReference type="KEGG" id="cavi:CAV_0999"/>
<evidence type="ECO:0000313" key="6">
    <source>
        <dbReference type="Proteomes" id="UP000201169"/>
    </source>
</evidence>
<dbReference type="PANTHER" id="PTHR46124">
    <property type="entry name" value="D-AMINOACYL-TRNA DEACYLASE"/>
    <property type="match status" value="1"/>
</dbReference>
<feature type="binding site" evidence="4">
    <location>
        <position position="18"/>
    </location>
    <ligand>
        <name>a divalent metal cation</name>
        <dbReference type="ChEBI" id="CHEBI:60240"/>
        <label>1</label>
    </ligand>
</feature>
<feature type="binding site" evidence="4">
    <location>
        <position position="164"/>
    </location>
    <ligand>
        <name>a divalent metal cation</name>
        <dbReference type="ChEBI" id="CHEBI:60240"/>
        <label>2</label>
    </ligand>
</feature>
<proteinExistence type="inferred from homology"/>
<name>A0A222MYH9_9BACT</name>
<dbReference type="Gene3D" id="3.20.20.140">
    <property type="entry name" value="Metal-dependent hydrolases"/>
    <property type="match status" value="1"/>
</dbReference>
<evidence type="ECO:0000256" key="4">
    <source>
        <dbReference type="PIRSR" id="PIRSR005902-1"/>
    </source>
</evidence>
<evidence type="ECO:0000256" key="2">
    <source>
        <dbReference type="ARBA" id="ARBA00022723"/>
    </source>
</evidence>
<dbReference type="PROSITE" id="PS01137">
    <property type="entry name" value="TATD_1"/>
    <property type="match status" value="1"/>
</dbReference>
<dbReference type="InterPro" id="IPR032466">
    <property type="entry name" value="Metal_Hydrolase"/>
</dbReference>
<keyword evidence="6" id="KW-1185">Reference proteome</keyword>
<dbReference type="GO" id="GO:0008310">
    <property type="term" value="F:single-stranded DNA 3'-5' DNA exonuclease activity"/>
    <property type="evidence" value="ECO:0007669"/>
    <property type="project" value="UniProtKB-EC"/>
</dbReference>
<comment type="similarity">
    <text evidence="1">Belongs to the metallo-dependent hydrolases superfamily. TatD-type hydrolase family.</text>
</comment>
<dbReference type="InterPro" id="IPR018228">
    <property type="entry name" value="DNase_TatD-rel_CS"/>
</dbReference>
<gene>
    <name evidence="5" type="primary">tatD</name>
    <name evidence="5" type="ORF">CAV_0999</name>
</gene>
<dbReference type="RefSeq" id="WP_094325407.1">
    <property type="nucleotide sequence ID" value="NZ_CP022347.1"/>
</dbReference>
<dbReference type="EC" id="3.1.11.1" evidence="5"/>
<dbReference type="PROSITE" id="PS01090">
    <property type="entry name" value="TATD_2"/>
    <property type="match status" value="1"/>
</dbReference>
<dbReference type="OrthoDB" id="9810005at2"/>
<evidence type="ECO:0000256" key="1">
    <source>
        <dbReference type="ARBA" id="ARBA00009275"/>
    </source>
</evidence>
<feature type="binding site" evidence="4">
    <location>
        <position position="139"/>
    </location>
    <ligand>
        <name>a divalent metal cation</name>
        <dbReference type="ChEBI" id="CHEBI:60240"/>
        <label>2</label>
    </ligand>
</feature>
<dbReference type="Pfam" id="PF01026">
    <property type="entry name" value="TatD_DNase"/>
    <property type="match status" value="1"/>
</dbReference>
<keyword evidence="5" id="KW-0540">Nuclease</keyword>
<feature type="binding site" evidence="4">
    <location>
        <position position="213"/>
    </location>
    <ligand>
        <name>a divalent metal cation</name>
        <dbReference type="ChEBI" id="CHEBI:60240"/>
        <label>1</label>
    </ligand>
</feature>
<feature type="binding site" evidence="4">
    <location>
        <position position="16"/>
    </location>
    <ligand>
        <name>a divalent metal cation</name>
        <dbReference type="ChEBI" id="CHEBI:60240"/>
        <label>1</label>
    </ligand>
</feature>
<sequence>MFLDTFKHSAKIIDTHCHLDDESYYDDLHELLLACKTNNIEKMIIPGADIKDLSRAVELCQRYDELYFAVGVHPYHCKDYDEKLLRFYINHEKCVAVGECGLDYFRLKADDVDEKKLQKEVFLAQISLAKEFKKPLIIHAREANEDVYQILSSHASSLYGGVLHCFNASPLLLNLKDNGFYFGIGGVLTFKNAKALLEILPKIPRDKLLLETDAPYLSPEPFRGTRNTPINTHLVADKMATLLNLDRNELINICTKNANTLFFQEVV</sequence>
<dbReference type="GO" id="GO:0005829">
    <property type="term" value="C:cytosol"/>
    <property type="evidence" value="ECO:0007669"/>
    <property type="project" value="TreeGrafter"/>
</dbReference>
<evidence type="ECO:0000313" key="5">
    <source>
        <dbReference type="EMBL" id="ASQ30656.1"/>
    </source>
</evidence>
<dbReference type="EC" id="3.1.13.-" evidence="5"/>
<dbReference type="AlphaFoldDB" id="A0A222MYH9"/>
<keyword evidence="3 5" id="KW-0378">Hydrolase</keyword>
<keyword evidence="5" id="KW-0269">Exonuclease</keyword>
<dbReference type="InterPro" id="IPR015991">
    <property type="entry name" value="TatD/YcfH-like"/>
</dbReference>
<protein>
    <submittedName>
        <fullName evidence="5">SsDNA/RNA exonuclease, 3'-5' specific</fullName>
        <ecNumber evidence="5">3.1.11.1</ecNumber>
        <ecNumber evidence="5">3.1.13.-</ecNumber>
    </submittedName>
</protein>
<dbReference type="GO" id="GO:0046872">
    <property type="term" value="F:metal ion binding"/>
    <property type="evidence" value="ECO:0007669"/>
    <property type="project" value="UniProtKB-KW"/>
</dbReference>
<dbReference type="Proteomes" id="UP000201169">
    <property type="component" value="Chromosome"/>
</dbReference>
<evidence type="ECO:0000256" key="3">
    <source>
        <dbReference type="ARBA" id="ARBA00022801"/>
    </source>
</evidence>
<dbReference type="PANTHER" id="PTHR46124:SF2">
    <property type="entry name" value="D-AMINOACYL-TRNA DEACYLASE"/>
    <property type="match status" value="1"/>
</dbReference>
<keyword evidence="2 4" id="KW-0479">Metal-binding</keyword>
<reference evidence="5 6" key="1">
    <citation type="submission" date="2017-07" db="EMBL/GenBank/DDBJ databases">
        <title>Analysis of two Campylobacter avium genomes and identification of a novel hippuricase gene.</title>
        <authorList>
            <person name="Miller W.G."/>
            <person name="Chapman M.H."/>
            <person name="Yee E."/>
            <person name="Revez J."/>
            <person name="Bono J.L."/>
            <person name="Rossi M."/>
        </authorList>
    </citation>
    <scope>NUCLEOTIDE SEQUENCE [LARGE SCALE GENOMIC DNA]</scope>
    <source>
        <strain evidence="5 6">LMG 24591</strain>
    </source>
</reference>
<dbReference type="SUPFAM" id="SSF51556">
    <property type="entry name" value="Metallo-dependent hydrolases"/>
    <property type="match status" value="1"/>
</dbReference>
<dbReference type="CDD" id="cd01310">
    <property type="entry name" value="TatD_DNAse"/>
    <property type="match status" value="1"/>
</dbReference>
<dbReference type="InterPro" id="IPR001130">
    <property type="entry name" value="TatD-like"/>
</dbReference>
<dbReference type="NCBIfam" id="TIGR00010">
    <property type="entry name" value="YchF/TatD family DNA exonuclease"/>
    <property type="match status" value="1"/>
</dbReference>
<accession>A0A222MYH9</accession>